<feature type="transmembrane region" description="Helical" evidence="1">
    <location>
        <begin position="51"/>
        <end position="68"/>
    </location>
</feature>
<dbReference type="NCBIfam" id="TIGR00341">
    <property type="entry name" value="TIGR00341 family protein"/>
    <property type="match status" value="1"/>
</dbReference>
<dbReference type="InterPro" id="IPR005240">
    <property type="entry name" value="DUF389"/>
</dbReference>
<keyword evidence="1" id="KW-0472">Membrane</keyword>
<reference evidence="2" key="1">
    <citation type="journal article" date="2012" name="PLoS ONE">
        <title>Gene sets for utilization of primary and secondary nutrition supplies in the distal gut of endangered iberian lynx.</title>
        <authorList>
            <person name="Alcaide M."/>
            <person name="Messina E."/>
            <person name="Richter M."/>
            <person name="Bargiela R."/>
            <person name="Peplies J."/>
            <person name="Huws S.A."/>
            <person name="Newbold C.J."/>
            <person name="Golyshin P.N."/>
            <person name="Simon M.A."/>
            <person name="Lopez G."/>
            <person name="Yakimov M.M."/>
            <person name="Ferrer M."/>
        </authorList>
    </citation>
    <scope>NUCLEOTIDE SEQUENCE</scope>
</reference>
<proteinExistence type="predicted"/>
<feature type="transmembrane region" description="Helical" evidence="1">
    <location>
        <begin position="199"/>
        <end position="222"/>
    </location>
</feature>
<dbReference type="PANTHER" id="PTHR20992">
    <property type="entry name" value="AT15442P-RELATED"/>
    <property type="match status" value="1"/>
</dbReference>
<evidence type="ECO:0000256" key="1">
    <source>
        <dbReference type="SAM" id="Phobius"/>
    </source>
</evidence>
<sequence length="462" mass="50906">MLLIKKSIQMTIGKIIASVKNFLKHYMDLSQDREDEAASIEAIRAGVEFKGANILILVFAIFIASLGLNTNSAAVIIGAMLISPLMGPIMGIGLGLGINDYELIKRSFRNLAVATLFSVITSAIYFCVSPLNEARSELLARTSPTIYDVLIAFFGGLAGIVAMSSKQKGNVLPGVAIATALMPPLCTAGFGIATGNLAYFFGAFYLFFINSVFIAFATTLGVKIMKFSKKEFVNDERRKKVERIVYSILVLTMAPSIYLTYNMVKDNFFEVSASRFVSHNFNYPDTQVISKSAIKEKGKRIIRVSLVGAEIPKDSIAVAQARLPQYGLGDAVLEVHQGYGQEKTNIGELSSAMFKDIYLHNQDQISRQRQQLDSLEAITTQYEQYDSISVAVAPEIKVLFPHVTEIAVSKTIFSQIASGQRDTTTIAIVRNSQNFKPSDQQKFKEWLQARLGAKKVQIIVEK</sequence>
<gene>
    <name evidence="2" type="ORF">EVA_05614</name>
</gene>
<keyword evidence="1" id="KW-1133">Transmembrane helix</keyword>
<feature type="transmembrane region" description="Helical" evidence="1">
    <location>
        <begin position="74"/>
        <end position="96"/>
    </location>
</feature>
<protein>
    <recommendedName>
        <fullName evidence="3">TIGR00341 family protein</fullName>
    </recommendedName>
</protein>
<name>J9GU25_9ZZZZ</name>
<feature type="transmembrane region" description="Helical" evidence="1">
    <location>
        <begin position="146"/>
        <end position="164"/>
    </location>
</feature>
<evidence type="ECO:0000313" key="2">
    <source>
        <dbReference type="EMBL" id="EJX06278.1"/>
    </source>
</evidence>
<dbReference type="Pfam" id="PF04087">
    <property type="entry name" value="DUF389"/>
    <property type="match status" value="1"/>
</dbReference>
<organism evidence="2">
    <name type="scientific">gut metagenome</name>
    <dbReference type="NCBI Taxonomy" id="749906"/>
    <lineage>
        <taxon>unclassified sequences</taxon>
        <taxon>metagenomes</taxon>
        <taxon>organismal metagenomes</taxon>
    </lineage>
</organism>
<feature type="transmembrane region" description="Helical" evidence="1">
    <location>
        <begin position="108"/>
        <end position="126"/>
    </location>
</feature>
<keyword evidence="1" id="KW-0812">Transmembrane</keyword>
<evidence type="ECO:0008006" key="3">
    <source>
        <dbReference type="Google" id="ProtNLM"/>
    </source>
</evidence>
<dbReference type="PANTHER" id="PTHR20992:SF9">
    <property type="entry name" value="AT15442P-RELATED"/>
    <property type="match status" value="1"/>
</dbReference>
<comment type="caution">
    <text evidence="2">The sequence shown here is derived from an EMBL/GenBank/DDBJ whole genome shotgun (WGS) entry which is preliminary data.</text>
</comment>
<dbReference type="EMBL" id="AMCI01001214">
    <property type="protein sequence ID" value="EJX06278.1"/>
    <property type="molecule type" value="Genomic_DNA"/>
</dbReference>
<feature type="transmembrane region" description="Helical" evidence="1">
    <location>
        <begin position="243"/>
        <end position="261"/>
    </location>
</feature>
<accession>J9GU25</accession>
<feature type="transmembrane region" description="Helical" evidence="1">
    <location>
        <begin position="171"/>
        <end position="193"/>
    </location>
</feature>
<dbReference type="AlphaFoldDB" id="J9GU25"/>